<dbReference type="Proteomes" id="UP000799324">
    <property type="component" value="Unassembled WGS sequence"/>
</dbReference>
<proteinExistence type="predicted"/>
<name>A0A6A6ST19_9PLEO</name>
<dbReference type="OrthoDB" id="2157530at2759"/>
<evidence type="ECO:0000313" key="3">
    <source>
        <dbReference type="Proteomes" id="UP000799324"/>
    </source>
</evidence>
<dbReference type="PANTHER" id="PTHR24148">
    <property type="entry name" value="ANKYRIN REPEAT DOMAIN-CONTAINING PROTEIN 39 HOMOLOG-RELATED"/>
    <property type="match status" value="1"/>
</dbReference>
<gene>
    <name evidence="2" type="ORF">K491DRAFT_581180</name>
</gene>
<dbReference type="AlphaFoldDB" id="A0A6A6ST19"/>
<protein>
    <recommendedName>
        <fullName evidence="1">Heterokaryon incompatibility domain-containing protein</fullName>
    </recommendedName>
</protein>
<reference evidence="2" key="1">
    <citation type="journal article" date="2020" name="Stud. Mycol.">
        <title>101 Dothideomycetes genomes: a test case for predicting lifestyles and emergence of pathogens.</title>
        <authorList>
            <person name="Haridas S."/>
            <person name="Albert R."/>
            <person name="Binder M."/>
            <person name="Bloem J."/>
            <person name="Labutti K."/>
            <person name="Salamov A."/>
            <person name="Andreopoulos B."/>
            <person name="Baker S."/>
            <person name="Barry K."/>
            <person name="Bills G."/>
            <person name="Bluhm B."/>
            <person name="Cannon C."/>
            <person name="Castanera R."/>
            <person name="Culley D."/>
            <person name="Daum C."/>
            <person name="Ezra D."/>
            <person name="Gonzalez J."/>
            <person name="Henrissat B."/>
            <person name="Kuo A."/>
            <person name="Liang C."/>
            <person name="Lipzen A."/>
            <person name="Lutzoni F."/>
            <person name="Magnuson J."/>
            <person name="Mondo S."/>
            <person name="Nolan M."/>
            <person name="Ohm R."/>
            <person name="Pangilinan J."/>
            <person name="Park H.-J."/>
            <person name="Ramirez L."/>
            <person name="Alfaro M."/>
            <person name="Sun H."/>
            <person name="Tritt A."/>
            <person name="Yoshinaga Y."/>
            <person name="Zwiers L.-H."/>
            <person name="Turgeon B."/>
            <person name="Goodwin S."/>
            <person name="Spatafora J."/>
            <person name="Crous P."/>
            <person name="Grigoriev I."/>
        </authorList>
    </citation>
    <scope>NUCLEOTIDE SEQUENCE</scope>
    <source>
        <strain evidence="2">CBS 122681</strain>
    </source>
</reference>
<dbReference type="PANTHER" id="PTHR24148:SF81">
    <property type="entry name" value="HETEROKARYON INCOMPATIBILITY DOMAIN-CONTAINING PROTEIN"/>
    <property type="match status" value="1"/>
</dbReference>
<feature type="non-terminal residue" evidence="2">
    <location>
        <position position="442"/>
    </location>
</feature>
<dbReference type="InterPro" id="IPR052895">
    <property type="entry name" value="HetReg/Transcr_Mod"/>
</dbReference>
<accession>A0A6A6ST19</accession>
<evidence type="ECO:0000313" key="2">
    <source>
        <dbReference type="EMBL" id="KAF2649568.1"/>
    </source>
</evidence>
<sequence>MARWHDSSCTSPDIILDDGLPLCRTCERKCLSLDDLRSKQGPPPTLVIPPDEPADQRNLWWPTSVRYVNEDGSEATIDPENKISSSLDKGRTYASPIYGRTLGADEFRLACLSAASDPSCPVHLDLEVYTHEDRPEYETVSYLWGGEDNDSSLSSPVFIRPFWDVLLQTQNCSSMLRFVRPWRGMRMMWIDAVCINQENVVERGAQVTKMRQIYEESTRVIVYLGDDIVTKSRRFPTYRLLSDMATPQLGSTMFPLGHRFCEDEIDLARILQRRYFQRIWVIQELIACERAVVRVGDVDYRPGASTREWDQTWAPWVRYLGSAKIPANSAIKLVQLFSKSRASDPRDRIFGIVSLLENQTLAAQLRPDYSLSFNHFAIGLLAHLLVNERWYQLLLRAGIWTREFPSDSSSWLPDCASSESWHRLFQDRASSELAQISILSFI</sequence>
<keyword evidence="3" id="KW-1185">Reference proteome</keyword>
<dbReference type="InterPro" id="IPR010730">
    <property type="entry name" value="HET"/>
</dbReference>
<evidence type="ECO:0000259" key="1">
    <source>
        <dbReference type="Pfam" id="PF06985"/>
    </source>
</evidence>
<feature type="domain" description="Heterokaryon incompatibility" evidence="1">
    <location>
        <begin position="137"/>
        <end position="284"/>
    </location>
</feature>
<dbReference type="Pfam" id="PF06985">
    <property type="entry name" value="HET"/>
    <property type="match status" value="1"/>
</dbReference>
<dbReference type="EMBL" id="MU004487">
    <property type="protein sequence ID" value="KAF2649568.1"/>
    <property type="molecule type" value="Genomic_DNA"/>
</dbReference>
<organism evidence="2 3">
    <name type="scientific">Lophiostoma macrostomum CBS 122681</name>
    <dbReference type="NCBI Taxonomy" id="1314788"/>
    <lineage>
        <taxon>Eukaryota</taxon>
        <taxon>Fungi</taxon>
        <taxon>Dikarya</taxon>
        <taxon>Ascomycota</taxon>
        <taxon>Pezizomycotina</taxon>
        <taxon>Dothideomycetes</taxon>
        <taxon>Pleosporomycetidae</taxon>
        <taxon>Pleosporales</taxon>
        <taxon>Lophiostomataceae</taxon>
        <taxon>Lophiostoma</taxon>
    </lineage>
</organism>